<dbReference type="InterPro" id="IPR017853">
    <property type="entry name" value="GH"/>
</dbReference>
<reference evidence="13" key="1">
    <citation type="submission" date="2019-12" db="EMBL/GenBank/DDBJ databases">
        <title>Genome sequencing and annotation of Brassica cretica.</title>
        <authorList>
            <person name="Studholme D.J."/>
            <person name="Sarris P."/>
        </authorList>
    </citation>
    <scope>NUCLEOTIDE SEQUENCE</scope>
    <source>
        <strain evidence="13">PFS-109/04</strain>
        <tissue evidence="13">Leaf</tissue>
    </source>
</reference>
<name>A0A8S9R0U9_BRACR</name>
<evidence type="ECO:0000313" key="13">
    <source>
        <dbReference type="EMBL" id="KAF3558946.1"/>
    </source>
</evidence>
<gene>
    <name evidence="13" type="ORF">F2Q69_00014574</name>
</gene>
<evidence type="ECO:0000256" key="2">
    <source>
        <dbReference type="ARBA" id="ARBA00004116"/>
    </source>
</evidence>
<evidence type="ECO:0000256" key="6">
    <source>
        <dbReference type="ARBA" id="ARBA00022554"/>
    </source>
</evidence>
<dbReference type="PANTHER" id="PTHR10353">
    <property type="entry name" value="GLYCOSYL HYDROLASE"/>
    <property type="match status" value="1"/>
</dbReference>
<dbReference type="InterPro" id="IPR018120">
    <property type="entry name" value="Glyco_hydro_1_AS"/>
</dbReference>
<proteinExistence type="inferred from homology"/>
<dbReference type="FunFam" id="3.20.20.80:FF:000022">
    <property type="entry name" value="Beta-glucosidase 11"/>
    <property type="match status" value="1"/>
</dbReference>
<dbReference type="GO" id="GO:0008422">
    <property type="term" value="F:beta-glucosidase activity"/>
    <property type="evidence" value="ECO:0007669"/>
    <property type="project" value="TreeGrafter"/>
</dbReference>
<dbReference type="EC" id="3.2.1.147" evidence="5"/>
<sequence length="718" mass="81681">MVIWILPNGDNIGISGQEQVLTKMTVKMFPKADDFQNQAQPLEDLARRILRYYRILNDKKIVYTIFLLPSILFIDTKHEKTMRSKCLLLLLIITSIYVGVSAKNHSSRPILRRSDFPEDFIFGSATSAYQVLLMKMVEDQVSGTPSLKIFQEDVNLLHQIGFHAYRFSISWSRILPRGDLKGGINQAGVDYYNNLINQLLLKGMKPFVTIFHWDLPEALEHAYGGFLGAEIVNDFRDYAELCFQKFGDRVKHWVTVNEPFTVVRDAYIIGQKAPGRCSSFTNPNCTGGDGATEPYIVGHNFLLAHGAAVKIYREKYQVCLLCGDLKGGINQAGVDYYNNLINQLLLKGMKPFVTIFHWDLPEALEHAYGGFLGAEIVNDFRDYAELCFQKFGDRVKHWVTVNEPFTVVRDAYIIGQKAPGRCSSFTNPNCTGGDGATEPYIVGHNFLLAHGAAVKIYREKYQAIQKGKIGIALNTEWHYPYSDSYADKLAAARATAFTFDYFLEPIVYGRYPAEMVNHVKDGRLPTFTPEESSMLKGSYDFIGLNYYLSFYVKDVRCATENITMYTDRCASIVGERNGVPIGPTAGSSWLMIYPKGIRDLLLHAKLKYNDPVLYITENGVNEPNTGEIFLNDDLRIDYYANHLKMVRDAISMGVNVKGYFAWSLMDNFEWSEGYTVRFGIVYVDFRNGRKRYPKKSAKWFRRLLKGKYNGTKQQVAVM</sequence>
<comment type="similarity">
    <text evidence="3 12">Belongs to the glycosyl hydrolase 1 family.</text>
</comment>
<dbReference type="InterPro" id="IPR001360">
    <property type="entry name" value="Glyco_hydro_1"/>
</dbReference>
<protein>
    <recommendedName>
        <fullName evidence="5">thioglucosidase</fullName>
        <ecNumber evidence="5">3.2.1.147</ecNumber>
    </recommendedName>
    <alternativeName>
        <fullName evidence="8">Sinigrinase</fullName>
    </alternativeName>
    <alternativeName>
        <fullName evidence="9">Thioglucosidase</fullName>
    </alternativeName>
</protein>
<dbReference type="PROSITE" id="PS00572">
    <property type="entry name" value="GLYCOSYL_HYDROL_F1_1"/>
    <property type="match status" value="1"/>
</dbReference>
<evidence type="ECO:0000256" key="8">
    <source>
        <dbReference type="ARBA" id="ARBA00032643"/>
    </source>
</evidence>
<evidence type="ECO:0000256" key="12">
    <source>
        <dbReference type="RuleBase" id="RU003690"/>
    </source>
</evidence>
<evidence type="ECO:0000256" key="5">
    <source>
        <dbReference type="ARBA" id="ARBA00012250"/>
    </source>
</evidence>
<evidence type="ECO:0000313" key="14">
    <source>
        <dbReference type="Proteomes" id="UP000712600"/>
    </source>
</evidence>
<comment type="caution">
    <text evidence="13">The sequence shown here is derived from an EMBL/GenBank/DDBJ whole genome shotgun (WGS) entry which is preliminary data.</text>
</comment>
<organism evidence="13 14">
    <name type="scientific">Brassica cretica</name>
    <name type="common">Mustard</name>
    <dbReference type="NCBI Taxonomy" id="69181"/>
    <lineage>
        <taxon>Eukaryota</taxon>
        <taxon>Viridiplantae</taxon>
        <taxon>Streptophyta</taxon>
        <taxon>Embryophyta</taxon>
        <taxon>Tracheophyta</taxon>
        <taxon>Spermatophyta</taxon>
        <taxon>Magnoliopsida</taxon>
        <taxon>eudicotyledons</taxon>
        <taxon>Gunneridae</taxon>
        <taxon>Pentapetalae</taxon>
        <taxon>rosids</taxon>
        <taxon>malvids</taxon>
        <taxon>Brassicales</taxon>
        <taxon>Brassicaceae</taxon>
        <taxon>Brassiceae</taxon>
        <taxon>Brassica</taxon>
    </lineage>
</organism>
<dbReference type="Pfam" id="PF00232">
    <property type="entry name" value="Glyco_hydro_1"/>
    <property type="match status" value="2"/>
</dbReference>
<keyword evidence="6" id="KW-0926">Vacuole</keyword>
<evidence type="ECO:0000256" key="7">
    <source>
        <dbReference type="ARBA" id="ARBA00022801"/>
    </source>
</evidence>
<dbReference type="Gene3D" id="3.20.20.80">
    <property type="entry name" value="Glycosidases"/>
    <property type="match status" value="2"/>
</dbReference>
<comment type="subcellular location">
    <subcellularLocation>
        <location evidence="2">Vacuole</location>
    </subcellularLocation>
</comment>
<dbReference type="GO" id="GO:0005773">
    <property type="term" value="C:vacuole"/>
    <property type="evidence" value="ECO:0007669"/>
    <property type="project" value="UniProtKB-SubCell"/>
</dbReference>
<evidence type="ECO:0000256" key="9">
    <source>
        <dbReference type="ARBA" id="ARBA00032797"/>
    </source>
</evidence>
<dbReference type="AlphaFoldDB" id="A0A8S9R0U9"/>
<evidence type="ECO:0000256" key="10">
    <source>
        <dbReference type="ARBA" id="ARBA00034026"/>
    </source>
</evidence>
<comment type="catalytic activity">
    <reaction evidence="10">
        <text>a thioglucoside + H2O = a sugar + a thiol.</text>
        <dbReference type="EC" id="3.2.1.147"/>
    </reaction>
</comment>
<evidence type="ECO:0000256" key="11">
    <source>
        <dbReference type="PROSITE-ProRule" id="PRU10055"/>
    </source>
</evidence>
<accession>A0A8S9R0U9</accession>
<dbReference type="SUPFAM" id="SSF51445">
    <property type="entry name" value="(Trans)glycosidases"/>
    <property type="match status" value="2"/>
</dbReference>
<dbReference type="GO" id="GO:0005975">
    <property type="term" value="P:carbohydrate metabolic process"/>
    <property type="evidence" value="ECO:0007669"/>
    <property type="project" value="InterPro"/>
</dbReference>
<dbReference type="EMBL" id="QGKX02000996">
    <property type="protein sequence ID" value="KAF3558946.1"/>
    <property type="molecule type" value="Genomic_DNA"/>
</dbReference>
<evidence type="ECO:0000256" key="3">
    <source>
        <dbReference type="ARBA" id="ARBA00010838"/>
    </source>
</evidence>
<dbReference type="Proteomes" id="UP000712600">
    <property type="component" value="Unassembled WGS sequence"/>
</dbReference>
<comment type="subunit">
    <text evidence="4">Homodimer.</text>
</comment>
<evidence type="ECO:0000256" key="4">
    <source>
        <dbReference type="ARBA" id="ARBA00011738"/>
    </source>
</evidence>
<keyword evidence="7" id="KW-0378">Hydrolase</keyword>
<evidence type="ECO:0000256" key="1">
    <source>
        <dbReference type="ARBA" id="ARBA00003014"/>
    </source>
</evidence>
<dbReference type="PANTHER" id="PTHR10353:SF332">
    <property type="entry name" value="BETA-GLUCOSIDASE 16"/>
    <property type="match status" value="1"/>
</dbReference>
<dbReference type="PRINTS" id="PR00131">
    <property type="entry name" value="GLHYDRLASE1"/>
</dbReference>
<comment type="function">
    <text evidence="1">Degradation of glucosinolates (glucose residue linked by a thioglucoside bound to an amino acid derivative) to glucose, sulfate and any of the products: thiocyanates, isothiocyanates, nitriles, epithionitriles or oxazolidine-2-thiones.</text>
</comment>
<dbReference type="GO" id="GO:0019137">
    <property type="term" value="F:thioglucosidase activity"/>
    <property type="evidence" value="ECO:0007669"/>
    <property type="project" value="UniProtKB-EC"/>
</dbReference>
<feature type="active site" description="Nucleophile" evidence="11">
    <location>
        <position position="617"/>
    </location>
</feature>